<evidence type="ECO:0000313" key="7">
    <source>
        <dbReference type="Proteomes" id="UP000887566"/>
    </source>
</evidence>
<keyword evidence="4 5" id="KW-0472">Membrane</keyword>
<evidence type="ECO:0000313" key="8">
    <source>
        <dbReference type="WBParaSite" id="PSAMB.scaffold68size88002.g1385.t1"/>
    </source>
</evidence>
<dbReference type="AlphaFoldDB" id="A0A914X7U1"/>
<dbReference type="Pfam" id="PF13903">
    <property type="entry name" value="Claudin_2"/>
    <property type="match status" value="1"/>
</dbReference>
<evidence type="ECO:0000256" key="5">
    <source>
        <dbReference type="SAM" id="Phobius"/>
    </source>
</evidence>
<evidence type="ECO:0000256" key="6">
    <source>
        <dbReference type="SAM" id="SignalP"/>
    </source>
</evidence>
<feature type="transmembrane region" description="Helical" evidence="5">
    <location>
        <begin position="97"/>
        <end position="116"/>
    </location>
</feature>
<feature type="transmembrane region" description="Helical" evidence="5">
    <location>
        <begin position="179"/>
        <end position="201"/>
    </location>
</feature>
<keyword evidence="2 5" id="KW-0812">Transmembrane</keyword>
<feature type="transmembrane region" description="Helical" evidence="5">
    <location>
        <begin position="128"/>
        <end position="149"/>
    </location>
</feature>
<keyword evidence="7" id="KW-1185">Reference proteome</keyword>
<keyword evidence="3 5" id="KW-1133">Transmembrane helix</keyword>
<dbReference type="Proteomes" id="UP000887566">
    <property type="component" value="Unplaced"/>
</dbReference>
<dbReference type="PANTHER" id="PTHR10671:SF108">
    <property type="entry name" value="CLAUDIN FAMILY PROTEIN-RELATED"/>
    <property type="match status" value="1"/>
</dbReference>
<evidence type="ECO:0000256" key="4">
    <source>
        <dbReference type="ARBA" id="ARBA00023136"/>
    </source>
</evidence>
<evidence type="ECO:0000256" key="3">
    <source>
        <dbReference type="ARBA" id="ARBA00022989"/>
    </source>
</evidence>
<keyword evidence="6" id="KW-0732">Signal</keyword>
<dbReference type="PANTHER" id="PTHR10671">
    <property type="entry name" value="EPITHELIAL MEMBRANE PROTEIN-RELATED"/>
    <property type="match status" value="1"/>
</dbReference>
<comment type="subcellular location">
    <subcellularLocation>
        <location evidence="1">Membrane</location>
        <topology evidence="1">Multi-pass membrane protein</topology>
    </subcellularLocation>
</comment>
<feature type="chain" id="PRO_5037034749" evidence="6">
    <location>
        <begin position="21"/>
        <end position="212"/>
    </location>
</feature>
<sequence>MQYSGLQVLAWMLLLVGTGALVASIATDYWSVHEMPVIGQSVVMHRGLLRQCTRAEVLAFYKHDCTNRWSELVDEVRKLDDGGQFTLSRQNMKAFEIITVALIGLSVVVAALTLLFGPCTCHKCGCCVTFWVLLSAVCSATAIGLYAYYTVHGETMTLNILGQTVSTQINEDRLDNLAWSFYLAVGGCVCQILSGLFFGCARARTHSYSHTI</sequence>
<dbReference type="Gene3D" id="1.20.140.150">
    <property type="match status" value="1"/>
</dbReference>
<proteinExistence type="predicted"/>
<dbReference type="GO" id="GO:0005886">
    <property type="term" value="C:plasma membrane"/>
    <property type="evidence" value="ECO:0007669"/>
    <property type="project" value="TreeGrafter"/>
</dbReference>
<name>A0A914X7U1_9BILA</name>
<dbReference type="WBParaSite" id="PSAMB.scaffold68size88002.g1385.t1">
    <property type="protein sequence ID" value="PSAMB.scaffold68size88002.g1385.t1"/>
    <property type="gene ID" value="PSAMB.scaffold68size88002.g1385"/>
</dbReference>
<reference evidence="8" key="1">
    <citation type="submission" date="2022-11" db="UniProtKB">
        <authorList>
            <consortium name="WormBaseParasite"/>
        </authorList>
    </citation>
    <scope>IDENTIFICATION</scope>
</reference>
<dbReference type="InterPro" id="IPR050579">
    <property type="entry name" value="PMP-22/EMP/MP20-like"/>
</dbReference>
<protein>
    <submittedName>
        <fullName evidence="8">Uncharacterized protein</fullName>
    </submittedName>
</protein>
<evidence type="ECO:0000256" key="1">
    <source>
        <dbReference type="ARBA" id="ARBA00004141"/>
    </source>
</evidence>
<evidence type="ECO:0000256" key="2">
    <source>
        <dbReference type="ARBA" id="ARBA00022692"/>
    </source>
</evidence>
<dbReference type="InterPro" id="IPR004031">
    <property type="entry name" value="PMP22/EMP/MP20/Claudin"/>
</dbReference>
<accession>A0A914X7U1</accession>
<organism evidence="7 8">
    <name type="scientific">Plectus sambesii</name>
    <dbReference type="NCBI Taxonomy" id="2011161"/>
    <lineage>
        <taxon>Eukaryota</taxon>
        <taxon>Metazoa</taxon>
        <taxon>Ecdysozoa</taxon>
        <taxon>Nematoda</taxon>
        <taxon>Chromadorea</taxon>
        <taxon>Plectida</taxon>
        <taxon>Plectina</taxon>
        <taxon>Plectoidea</taxon>
        <taxon>Plectidae</taxon>
        <taxon>Plectus</taxon>
    </lineage>
</organism>
<feature type="signal peptide" evidence="6">
    <location>
        <begin position="1"/>
        <end position="20"/>
    </location>
</feature>